<sequence length="70" mass="8216">MTEKVYYLEDKTKFWEITVNDSSTRIRTGKKGFRGRSYPPKKHDSNKKAKQFALELVNSKIIEGYVLQAF</sequence>
<comment type="caution">
    <text evidence="1">The sequence shown here is derived from an EMBL/GenBank/DDBJ whole genome shotgun (WGS) entry which is preliminary data.</text>
</comment>
<evidence type="ECO:0008006" key="3">
    <source>
        <dbReference type="Google" id="ProtNLM"/>
    </source>
</evidence>
<dbReference type="AlphaFoldDB" id="A0AAD9JTS0"/>
<evidence type="ECO:0000313" key="2">
    <source>
        <dbReference type="Proteomes" id="UP001208570"/>
    </source>
</evidence>
<dbReference type="EMBL" id="JAODUP010000178">
    <property type="protein sequence ID" value="KAK2158070.1"/>
    <property type="molecule type" value="Genomic_DNA"/>
</dbReference>
<dbReference type="Proteomes" id="UP001208570">
    <property type="component" value="Unassembled WGS sequence"/>
</dbReference>
<keyword evidence="2" id="KW-1185">Reference proteome</keyword>
<organism evidence="1 2">
    <name type="scientific">Paralvinella palmiformis</name>
    <dbReference type="NCBI Taxonomy" id="53620"/>
    <lineage>
        <taxon>Eukaryota</taxon>
        <taxon>Metazoa</taxon>
        <taxon>Spiralia</taxon>
        <taxon>Lophotrochozoa</taxon>
        <taxon>Annelida</taxon>
        <taxon>Polychaeta</taxon>
        <taxon>Sedentaria</taxon>
        <taxon>Canalipalpata</taxon>
        <taxon>Terebellida</taxon>
        <taxon>Terebelliformia</taxon>
        <taxon>Alvinellidae</taxon>
        <taxon>Paralvinella</taxon>
    </lineage>
</organism>
<dbReference type="Gene3D" id="2.20.140.10">
    <property type="entry name" value="WGR domain"/>
    <property type="match status" value="1"/>
</dbReference>
<reference evidence="1" key="1">
    <citation type="journal article" date="2023" name="Mol. Biol. Evol.">
        <title>Third-Generation Sequencing Reveals the Adaptive Role of the Epigenome in Three Deep-Sea Polychaetes.</title>
        <authorList>
            <person name="Perez M."/>
            <person name="Aroh O."/>
            <person name="Sun Y."/>
            <person name="Lan Y."/>
            <person name="Juniper S.K."/>
            <person name="Young C.R."/>
            <person name="Angers B."/>
            <person name="Qian P.Y."/>
        </authorList>
    </citation>
    <scope>NUCLEOTIDE SEQUENCE</scope>
    <source>
        <strain evidence="1">P08H-3</strain>
    </source>
</reference>
<gene>
    <name evidence="1" type="ORF">LSH36_178g06069</name>
</gene>
<proteinExistence type="predicted"/>
<accession>A0AAD9JTS0</accession>
<protein>
    <recommendedName>
        <fullName evidence="3">WGR domain-containing protein</fullName>
    </recommendedName>
</protein>
<name>A0AAD9JTS0_9ANNE</name>
<evidence type="ECO:0000313" key="1">
    <source>
        <dbReference type="EMBL" id="KAK2158070.1"/>
    </source>
</evidence>